<feature type="compositionally biased region" description="Low complexity" evidence="10">
    <location>
        <begin position="2112"/>
        <end position="2121"/>
    </location>
</feature>
<evidence type="ECO:0000259" key="12">
    <source>
        <dbReference type="PROSITE" id="PS52019"/>
    </source>
</evidence>
<dbReference type="Gene3D" id="3.40.50.720">
    <property type="entry name" value="NAD(P)-binding Rossmann-like Domain"/>
    <property type="match status" value="3"/>
</dbReference>
<dbReference type="Pfam" id="PF00501">
    <property type="entry name" value="AMP-binding"/>
    <property type="match status" value="1"/>
</dbReference>
<dbReference type="CDD" id="cd05930">
    <property type="entry name" value="A_NRPS"/>
    <property type="match status" value="1"/>
</dbReference>
<dbReference type="GO" id="GO:0016874">
    <property type="term" value="F:ligase activity"/>
    <property type="evidence" value="ECO:0007669"/>
    <property type="project" value="UniProtKB-KW"/>
</dbReference>
<dbReference type="GO" id="GO:0032259">
    <property type="term" value="P:methylation"/>
    <property type="evidence" value="ECO:0007669"/>
    <property type="project" value="UniProtKB-KW"/>
</dbReference>
<dbReference type="InterPro" id="IPR001227">
    <property type="entry name" value="Ac_transferase_dom_sf"/>
</dbReference>
<dbReference type="EMBL" id="JAWHQM010000035">
    <property type="protein sequence ID" value="KAK5633745.1"/>
    <property type="molecule type" value="Genomic_DNA"/>
</dbReference>
<name>A0AAN7UJN6_9PEZI</name>
<dbReference type="Pfam" id="PF08659">
    <property type="entry name" value="KR"/>
    <property type="match status" value="1"/>
</dbReference>
<dbReference type="SUPFAM" id="SSF55048">
    <property type="entry name" value="Probable ACP-binding domain of malonyl-CoA ACP transacylase"/>
    <property type="match status" value="1"/>
</dbReference>
<dbReference type="SMART" id="SM00823">
    <property type="entry name" value="PKS_PP"/>
    <property type="match status" value="2"/>
</dbReference>
<evidence type="ECO:0000256" key="2">
    <source>
        <dbReference type="ARBA" id="ARBA00022553"/>
    </source>
</evidence>
<feature type="region of interest" description="Disordered" evidence="10">
    <location>
        <begin position="2112"/>
        <end position="2171"/>
    </location>
</feature>
<feature type="domain" description="Carrier" evidence="11">
    <location>
        <begin position="3151"/>
        <end position="3231"/>
    </location>
</feature>
<feature type="domain" description="PKS/mFAS DH" evidence="12">
    <location>
        <begin position="525"/>
        <end position="825"/>
    </location>
</feature>
<evidence type="ECO:0000256" key="10">
    <source>
        <dbReference type="SAM" id="MobiDB-lite"/>
    </source>
</evidence>
<evidence type="ECO:0000256" key="7">
    <source>
        <dbReference type="ARBA" id="ARBA00023002"/>
    </source>
</evidence>
<dbReference type="InterPro" id="IPR057326">
    <property type="entry name" value="KR_dom"/>
</dbReference>
<accession>A0AAN7UJN6</accession>
<keyword evidence="1" id="KW-0596">Phosphopantetheine</keyword>
<dbReference type="SUPFAM" id="SSF51735">
    <property type="entry name" value="NAD(P)-binding Rossmann-fold domains"/>
    <property type="match status" value="3"/>
</dbReference>
<dbReference type="Gene3D" id="3.30.559.10">
    <property type="entry name" value="Chloramphenicol acetyltransferase-like domain"/>
    <property type="match status" value="1"/>
</dbReference>
<dbReference type="SUPFAM" id="SSF47336">
    <property type="entry name" value="ACP-like"/>
    <property type="match status" value="2"/>
</dbReference>
<dbReference type="InterPro" id="IPR023213">
    <property type="entry name" value="CAT-like_dom_sf"/>
</dbReference>
<evidence type="ECO:0000259" key="11">
    <source>
        <dbReference type="PROSITE" id="PS50075"/>
    </source>
</evidence>
<evidence type="ECO:0008006" key="15">
    <source>
        <dbReference type="Google" id="ProtNLM"/>
    </source>
</evidence>
<keyword evidence="8" id="KW-0511">Multifunctional enzyme</keyword>
<dbReference type="PANTHER" id="PTHR43775:SF20">
    <property type="entry name" value="HYBRID PKS-NRPS SYNTHETASE APDA"/>
    <property type="match status" value="1"/>
</dbReference>
<dbReference type="GO" id="GO:0016491">
    <property type="term" value="F:oxidoreductase activity"/>
    <property type="evidence" value="ECO:0007669"/>
    <property type="project" value="UniProtKB-KW"/>
</dbReference>
<evidence type="ECO:0000313" key="13">
    <source>
        <dbReference type="EMBL" id="KAK5633745.1"/>
    </source>
</evidence>
<dbReference type="InterPro" id="IPR016035">
    <property type="entry name" value="Acyl_Trfase/lysoPLipase"/>
</dbReference>
<dbReference type="SMART" id="SM00826">
    <property type="entry name" value="PKS_DH"/>
    <property type="match status" value="1"/>
</dbReference>
<dbReference type="Pfam" id="PF00668">
    <property type="entry name" value="Condensation"/>
    <property type="match status" value="1"/>
</dbReference>
<feature type="region of interest" description="N-terminal hotdog fold" evidence="9">
    <location>
        <begin position="525"/>
        <end position="658"/>
    </location>
</feature>
<dbReference type="Gene3D" id="3.40.366.10">
    <property type="entry name" value="Malonyl-Coenzyme A Acyl Carrier Protein, domain 2"/>
    <property type="match status" value="1"/>
</dbReference>
<evidence type="ECO:0000256" key="4">
    <source>
        <dbReference type="ARBA" id="ARBA00022603"/>
    </source>
</evidence>
<organism evidence="13 14">
    <name type="scientific">Xylaria bambusicola</name>
    <dbReference type="NCBI Taxonomy" id="326684"/>
    <lineage>
        <taxon>Eukaryota</taxon>
        <taxon>Fungi</taxon>
        <taxon>Dikarya</taxon>
        <taxon>Ascomycota</taxon>
        <taxon>Pezizomycotina</taxon>
        <taxon>Sordariomycetes</taxon>
        <taxon>Xylariomycetidae</taxon>
        <taxon>Xylariales</taxon>
        <taxon>Xylariaceae</taxon>
        <taxon>Xylaria</taxon>
    </lineage>
</organism>
<keyword evidence="5" id="KW-0808">Transferase</keyword>
<dbReference type="InterPro" id="IPR049900">
    <property type="entry name" value="PKS_mFAS_DH"/>
</dbReference>
<dbReference type="InterPro" id="IPR036736">
    <property type="entry name" value="ACP-like_sf"/>
</dbReference>
<keyword evidence="3" id="KW-0436">Ligase</keyword>
<dbReference type="InterPro" id="IPR045851">
    <property type="entry name" value="AMP-bd_C_sf"/>
</dbReference>
<dbReference type="InterPro" id="IPR013968">
    <property type="entry name" value="PKS_KR"/>
</dbReference>
<evidence type="ECO:0000256" key="1">
    <source>
        <dbReference type="ARBA" id="ARBA00022450"/>
    </source>
</evidence>
<dbReference type="PANTHER" id="PTHR43775">
    <property type="entry name" value="FATTY ACID SYNTHASE"/>
    <property type="match status" value="1"/>
</dbReference>
<sequence>MLASSNPHFHQTLIILNQNAHAILEAYSPEVDKEVSPILSATHFSPLLFSAASDKALTANVAAHAAYLEANPDANLQNVSFTLYNHRSALQKRAFFPASSRDALIQKLRDYEAAPKTSEGSVSRTLPQKPKVLGVFTGQGAQWPRMGAELIENSAAVRDIVAALEKSLADLPASDRPSWSLRKEMLAPAGESQIQKAELSQPLCTALQIILIDILRQAGVTFSAVIGHSSGEIGAAYAAGVITASEAIRIAYYRGFHTHRCQGPTGQKGAMMAVGTSFEDAEELCGLDDFAGRLCVAASNSSSSVTISGDADAIEELSVVMEEENKFHRALQVDKAYHSHHMTPCLDPYIASLKACGIFPKVENDSGCAWISSVHAEDIADVADDLGSVYWANNMGQPVLFSQACEIAVREQGPFDQVIEIGPHPALKGPVNQVIEDTIKEKVPYSSTLARKSTAIEALSECVGSLWATNGPEAVNFNAYDVMLSGSKSRHLVKDLPFYQWDHETPHFHDSRIIKAARTATMVTNELLGTRIPDTSQSEARWRNRLNSNEVPWLKHHQVQNQVVFPAAGYVACGLEAVRELLSGTPISIIELRDFVVGQALLVPDRVGVETVASLTNITKSGNKIEARYTFIAEDIRSSSVELFEKASANITVYLGEASVDALPSRPEADILMIDVHEDRFYDAVGTLGFGYTGPFKALNRLQRKIDLAHGYITHPEPTPGFDRLLVHPAPLDAAIQSIILAYCFPGDTRLRTIHVPTGIDTIRFNVPLCEYTPLTETPFRSSVPTGGVELTDINGDVDIYTKDGATLIQLQGLHTKPLVPPTEDSDLSLFTEFQYSPLLPRGQRLIPEGAEAVAEQALFEDLERVAYYYLRTLDLAIAIEQRDNLPAHQIALFNYIDNMLSRVRSGSLSHVQAEWDNDSHDDIMHLVAHHQDSIDLELMCAVGENLPAVVRGEMNMLEPMVEGNKLNRFYVDALGMPRYTEELARIVAQISNRHPHMHILEVGAGTGGATKILLKHLAGTFNSYTYTDISSGFFGTAQEVFRETPRMTFKTLDIEKDIDGQGYSEHTFDVVVANLVVHATKNLEVTMNNLRRLLKPGGYLILLEITDNDPLRFGFLFGGLPGWWLGQDDNRKFSPCIDIEGWDTIMRKTGFSGVDAVTPHVSTCPLSVILTQAVDDRFALLRNPLATQPPAAISEHITILGAPSGLGADVTDGVRAKLSPYFKNVRITTDLNELLTAELPLMGTVLSLVELGSPIFKDMTAEKLRAFQHVFKQSKNIVWVTIGAKSTNPWSAMVIGVARNVVLEMPHLRFQLVDFDSENAVSPGIISNALLSHEYIGNFEASGKAGDFLYTTEPILYHEDGYLQIARLKLSKNRNLRYNASRRPLYEEVDPKLTRLELTIADSGSYTLERTYSRQVAETRSDVVKVQVQKSISRSVKMSSSDFLFVVSGIDESGRSVVALSDTQSSVVDLDRAWTIPIGAPGSTEATLLALHDALLAQTLVDGLESGTCLVVLDASPTLNKALEKAGGRHNVRVASLMSSKVSVAGTISIHPNDSSRSIGNKLRAIGARISRFANLSINHSVAQAVTSCLPIYCSVQDWNTLTRSSAFVTERTSLGLECEVPSLLKAAWAYIKSDKVTNYTTGVSRLNLESLSSSKSSNISLIDWTEHALLPAQIRTLSSTITFSDDKTYWLVGLTGGLGLSLCSWMIDHGARYLVITSRNPKVDPKWLAYAESRGAVVKVFSNDVTNRESVHAAYKLICETMPPIGGVAQGAMVLNDAMFAEMTMPIMEKVIKPKVDGSIYLEEIFHDTPLEFFLYFSSVAAITGNKGQSMYAAANMFMNTLAAQRRKRGVVASVINIGAIMGNGYITRELNTKQQTFLQEIGNIWLSEQDFLNIFAEGVRASQLGGSETMETTTGLRLTAPDSKVSWASDPMFHHLVLYNEEPSGADLQKSGNIPLKSQLEGVISEDEVSHVLDNAFSLKIKAILQIPSDRDILDTGLDELGMDSLIAVEIRSWFLKELSVDVPVLEILNGGSARTLLQNIRDLVITSMGLRLETGDKSADPVSAPIKAPALEAPVVSSLAPPTVATPANVMPAAEKMQPALPTIIAADSSDTADSTSEGAGSSERLSTMAPTPYSASVYTPDSPVSETVKSGSESAVPGTLSPRDPIERSIPVSFGQSRFWFLKHFLPNQSAFNITTVVRMQGSLDIDRLAKAFNAVANHHEALRTAFVSTNNQPIQVVFKKSSLELERRVIASSEEVTDAYKALQSHVYKLESGQTMRMQLLTLSPTQHFLLLGYHHINMDGLSFEVLFNDIQKAYEGTPFTPGVIQYPDFTIREQYEYRTGAWKSELHFWKKEFATLPEPLPLLPLSTKVTRPSTIEYGTTRVERRIPAQLSSAIKQVSRKFKGSVFAFYLALLKALVIRHVNVDQVCIGIADANRRQSEVIESVGLYLNLVPLLVANDPAQPFSESVSEMQRKSQTALANARVPFDVILNELGVARSSSHTPLFQVFLNYRQGVREVREFCDCECEGELLGGGELAYDISFDIVENPGGETNVMLSVQKALYDETGAQVLIDSFFSLMESFASNPAMRLNRPALYQKTAIEHAIELGTGSEYQHTWPATIPHRIDELIKEGPEKLALTDGRDAHVPYGEMGALINRISKALEKHSAGGIIGVMQNPAPRLVASILAIMKSGRVVVPLDPRVGTARLTAIATESQPVCILVDDSTQAEAKHISRNADLVNIATLPAATSSASAVVSKPNSLAALIYTSGSTGKPKGISLSHASLRHNIEVMSQRFGLKKGAEVVLQQTALSFDMSLFQMFTALCNHGTAVIPPEDIRGDARALAELMLKTGVTMTAATPTEYNSLIRHGSPDLKQNDKWRIACSGGEKVVGVLADNFRSLGLNDLQLIDAYGPAETSFACGSAIVPYHVITAKRPIAPFKPLSNYAVYILGENDGKPVPVGVPGEIYIAGGGVGLGYLNNPELTTRQFHANPYASKNFKAQGWTMMHRTGDRGRLSPDGGLILEGRIDGDSQVKLRGIRINLEEVEQCIVTESYGLLAEAAVSMRTASGTDFLIAHVIMNNSDASDEEVTRAKELHRHLSLPQYMRPSIIVPVASLPVNSSHKLDRQALRTLAVPVPDNTNETNQNLTPLQQQVKQLWENVIPATVLAQRPITVETDFFHVGGTSLMLVELQSLMKKELSHTPSVQQLFQSSTLGTMAMLVEGAAEEATQSLNWEAEAALLEDNMYKRKNRANTTAASPPNTVVLTGATGFLGQHILEQLLRHSSIRKIFAIAVRKEHSELPKRLFSDNRIEILRGDLGDANLGLSEQDAERVFGTADSIIHNGADVSFMKTYSSLRRTNVLATKNLAALTARLGRKGVPFHFISSASVTQLTPLEEIGEVSVSAYPPPSSGPVDGYTAAKWVSEHNLELVAAAHGLPVVVHRPASITGNESSDLDLMGNLFKFVERLEAVPDSPAWKGYFDLISVHTVAGIIARSVVGAGSRTGQPGVRYQYEAGEIVYPLSTMKDMMQLGSDFPVRVLGLRDWVDEAQAKGLNPMLAAYLRASVGENTRLAFPKLIKGSS</sequence>
<dbReference type="InterPro" id="IPR000873">
    <property type="entry name" value="AMP-dep_synth/lig_dom"/>
</dbReference>
<dbReference type="InterPro" id="IPR014043">
    <property type="entry name" value="Acyl_transferase_dom"/>
</dbReference>
<dbReference type="Pfam" id="PF14765">
    <property type="entry name" value="PS-DH"/>
    <property type="match status" value="1"/>
</dbReference>
<feature type="active site" description="Proton acceptor; for dehydratase activity" evidence="9">
    <location>
        <position position="557"/>
    </location>
</feature>
<dbReference type="Gene3D" id="3.30.70.3290">
    <property type="match status" value="1"/>
</dbReference>
<dbReference type="SUPFAM" id="SSF56801">
    <property type="entry name" value="Acetyl-CoA synthetase-like"/>
    <property type="match status" value="1"/>
</dbReference>
<dbReference type="InterPro" id="IPR016036">
    <property type="entry name" value="Malonyl_transacylase_ACP-bd"/>
</dbReference>
<dbReference type="InterPro" id="IPR009081">
    <property type="entry name" value="PP-bd_ACP"/>
</dbReference>
<protein>
    <recommendedName>
        <fullName evidence="15">Carrier domain-containing protein</fullName>
    </recommendedName>
</protein>
<dbReference type="GO" id="GO:0008168">
    <property type="term" value="F:methyltransferase activity"/>
    <property type="evidence" value="ECO:0007669"/>
    <property type="project" value="UniProtKB-KW"/>
</dbReference>
<dbReference type="Pfam" id="PF07993">
    <property type="entry name" value="NAD_binding_4"/>
    <property type="match status" value="1"/>
</dbReference>
<dbReference type="Gene3D" id="3.30.559.30">
    <property type="entry name" value="Nonribosomal peptide synthetase, condensation domain"/>
    <property type="match status" value="1"/>
</dbReference>
<feature type="domain" description="Carrier" evidence="11">
    <location>
        <begin position="1974"/>
        <end position="2048"/>
    </location>
</feature>
<dbReference type="Gene3D" id="3.40.50.150">
    <property type="entry name" value="Vaccinia Virus protein VP39"/>
    <property type="match status" value="1"/>
</dbReference>
<dbReference type="Gene3D" id="3.10.129.110">
    <property type="entry name" value="Polyketide synthase dehydratase"/>
    <property type="match status" value="1"/>
</dbReference>
<dbReference type="InterPro" id="IPR001242">
    <property type="entry name" value="Condensation_dom"/>
</dbReference>
<dbReference type="GO" id="GO:0009403">
    <property type="term" value="P:toxin biosynthetic process"/>
    <property type="evidence" value="ECO:0007669"/>
    <property type="project" value="UniProtKB-ARBA"/>
</dbReference>
<gene>
    <name evidence="13" type="ORF">RRF57_009459</name>
</gene>
<comment type="caution">
    <text evidence="13">The sequence shown here is derived from an EMBL/GenBank/DDBJ whole genome shotgun (WGS) entry which is preliminary data.</text>
</comment>
<dbReference type="PROSITE" id="PS50075">
    <property type="entry name" value="CARRIER"/>
    <property type="match status" value="2"/>
</dbReference>
<evidence type="ECO:0000313" key="14">
    <source>
        <dbReference type="Proteomes" id="UP001305414"/>
    </source>
</evidence>
<dbReference type="PROSITE" id="PS00012">
    <property type="entry name" value="PHOSPHOPANTETHEINE"/>
    <property type="match status" value="1"/>
</dbReference>
<feature type="active site" description="Proton donor; for dehydratase activity" evidence="9">
    <location>
        <position position="733"/>
    </location>
</feature>
<evidence type="ECO:0000256" key="3">
    <source>
        <dbReference type="ARBA" id="ARBA00022598"/>
    </source>
</evidence>
<dbReference type="SMART" id="SM00822">
    <property type="entry name" value="PKS_KR"/>
    <property type="match status" value="1"/>
</dbReference>
<feature type="region of interest" description="C-terminal hotdog fold" evidence="9">
    <location>
        <begin position="673"/>
        <end position="825"/>
    </location>
</feature>
<dbReference type="GO" id="GO:0031177">
    <property type="term" value="F:phosphopantetheine binding"/>
    <property type="evidence" value="ECO:0007669"/>
    <property type="project" value="InterPro"/>
</dbReference>
<dbReference type="InterPro" id="IPR020806">
    <property type="entry name" value="PKS_PP-bd"/>
</dbReference>
<dbReference type="InterPro" id="IPR013120">
    <property type="entry name" value="FAR_NAD-bd"/>
</dbReference>
<dbReference type="GO" id="GO:0004312">
    <property type="term" value="F:fatty acid synthase activity"/>
    <property type="evidence" value="ECO:0007669"/>
    <property type="project" value="TreeGrafter"/>
</dbReference>
<keyword evidence="4" id="KW-0489">Methyltransferase</keyword>
<dbReference type="Gene3D" id="1.10.1200.10">
    <property type="entry name" value="ACP-like"/>
    <property type="match status" value="2"/>
</dbReference>
<dbReference type="InterPro" id="IPR006162">
    <property type="entry name" value="Ppantetheine_attach_site"/>
</dbReference>
<keyword evidence="6" id="KW-0677">Repeat</keyword>
<dbReference type="InterPro" id="IPR049551">
    <property type="entry name" value="PKS_DH_C"/>
</dbReference>
<keyword evidence="2" id="KW-0597">Phosphoprotein</keyword>
<dbReference type="Gene3D" id="3.40.50.12780">
    <property type="entry name" value="N-terminal domain of ligase-like"/>
    <property type="match status" value="1"/>
</dbReference>
<dbReference type="PROSITE" id="PS52019">
    <property type="entry name" value="PKS_MFAS_DH"/>
    <property type="match status" value="1"/>
</dbReference>
<reference evidence="13 14" key="1">
    <citation type="submission" date="2023-10" db="EMBL/GenBank/DDBJ databases">
        <title>Draft genome sequence of Xylaria bambusicola isolate GMP-LS, the root and basal stem rot pathogen of sugarcane in Indonesia.</title>
        <authorList>
            <person name="Selvaraj P."/>
            <person name="Muralishankar V."/>
            <person name="Muruganantham S."/>
            <person name="Sp S."/>
            <person name="Haryani S."/>
            <person name="Lau K.J.X."/>
            <person name="Naqvi N.I."/>
        </authorList>
    </citation>
    <scope>NUCLEOTIDE SEQUENCE [LARGE SCALE GENOMIC DNA]</scope>
    <source>
        <strain evidence="13">GMP-LS</strain>
    </source>
</reference>
<feature type="compositionally biased region" description="Polar residues" evidence="10">
    <location>
        <begin position="2122"/>
        <end position="2158"/>
    </location>
</feature>
<dbReference type="CDD" id="cd19532">
    <property type="entry name" value="C_PKS-NRPS"/>
    <property type="match status" value="1"/>
</dbReference>
<dbReference type="InterPro" id="IPR049552">
    <property type="entry name" value="PKS_DH_N"/>
</dbReference>
<dbReference type="InterPro" id="IPR029063">
    <property type="entry name" value="SAM-dependent_MTases_sf"/>
</dbReference>
<dbReference type="CDD" id="cd02440">
    <property type="entry name" value="AdoMet_MTases"/>
    <property type="match status" value="1"/>
</dbReference>
<dbReference type="InterPro" id="IPR050091">
    <property type="entry name" value="PKS_NRPS_Biosynth_Enz"/>
</dbReference>
<dbReference type="Pfam" id="PF22621">
    <property type="entry name" value="CurL-like_PKS_C"/>
    <property type="match status" value="1"/>
</dbReference>
<evidence type="ECO:0000256" key="9">
    <source>
        <dbReference type="PROSITE-ProRule" id="PRU01363"/>
    </source>
</evidence>
<dbReference type="InterPro" id="IPR013217">
    <property type="entry name" value="Methyltransf_12"/>
</dbReference>
<dbReference type="Pfam" id="PF00698">
    <property type="entry name" value="Acyl_transf_1"/>
    <property type="match status" value="1"/>
</dbReference>
<keyword evidence="7" id="KW-0560">Oxidoreductase</keyword>
<evidence type="ECO:0000256" key="8">
    <source>
        <dbReference type="ARBA" id="ARBA00023268"/>
    </source>
</evidence>
<dbReference type="InterPro" id="IPR042099">
    <property type="entry name" value="ANL_N_sf"/>
</dbReference>
<dbReference type="InterPro" id="IPR036291">
    <property type="entry name" value="NAD(P)-bd_dom_sf"/>
</dbReference>
<dbReference type="Pfam" id="PF00550">
    <property type="entry name" value="PP-binding"/>
    <property type="match status" value="2"/>
</dbReference>
<dbReference type="SUPFAM" id="SSF53335">
    <property type="entry name" value="S-adenosyl-L-methionine-dependent methyltransferases"/>
    <property type="match status" value="1"/>
</dbReference>
<dbReference type="InterPro" id="IPR020845">
    <property type="entry name" value="AMP-binding_CS"/>
</dbReference>
<keyword evidence="14" id="KW-1185">Reference proteome</keyword>
<evidence type="ECO:0000256" key="5">
    <source>
        <dbReference type="ARBA" id="ARBA00022679"/>
    </source>
</evidence>
<dbReference type="PROSITE" id="PS00455">
    <property type="entry name" value="AMP_BINDING"/>
    <property type="match status" value="1"/>
</dbReference>
<proteinExistence type="predicted"/>
<evidence type="ECO:0000256" key="6">
    <source>
        <dbReference type="ARBA" id="ARBA00022737"/>
    </source>
</evidence>
<dbReference type="Pfam" id="PF21089">
    <property type="entry name" value="PKS_DH_N"/>
    <property type="match status" value="1"/>
</dbReference>
<dbReference type="SMART" id="SM00827">
    <property type="entry name" value="PKS_AT"/>
    <property type="match status" value="1"/>
</dbReference>
<dbReference type="Pfam" id="PF08242">
    <property type="entry name" value="Methyltransf_12"/>
    <property type="match status" value="1"/>
</dbReference>
<dbReference type="InterPro" id="IPR020807">
    <property type="entry name" value="PKS_DH"/>
</dbReference>
<dbReference type="SUPFAM" id="SSF52151">
    <property type="entry name" value="FabD/lysophospholipase-like"/>
    <property type="match status" value="1"/>
</dbReference>
<dbReference type="SUPFAM" id="SSF52777">
    <property type="entry name" value="CoA-dependent acyltransferases"/>
    <property type="match status" value="2"/>
</dbReference>
<dbReference type="InterPro" id="IPR042104">
    <property type="entry name" value="PKS_dehydratase_sf"/>
</dbReference>
<dbReference type="Gene3D" id="3.30.300.30">
    <property type="match status" value="1"/>
</dbReference>
<dbReference type="Proteomes" id="UP001305414">
    <property type="component" value="Unassembled WGS sequence"/>
</dbReference>
<dbReference type="GO" id="GO:0006633">
    <property type="term" value="P:fatty acid biosynthetic process"/>
    <property type="evidence" value="ECO:0007669"/>
    <property type="project" value="TreeGrafter"/>
</dbReference>